<reference evidence="1" key="1">
    <citation type="submission" date="2021-06" db="EMBL/GenBank/DDBJ databases">
        <authorList>
            <person name="Kallberg Y."/>
            <person name="Tangrot J."/>
            <person name="Rosling A."/>
        </authorList>
    </citation>
    <scope>NUCLEOTIDE SEQUENCE</scope>
    <source>
        <strain evidence="1">UK204</strain>
    </source>
</reference>
<accession>A0A9N9IA57</accession>
<keyword evidence="2" id="KW-1185">Reference proteome</keyword>
<sequence length="69" mass="8094">LNTLRQKSYEKVDFYAEKFKRLLKKVDSSKALLDKYIVRFFLNGLRKNIIPFVAFSHSKNIDEAIDAAK</sequence>
<evidence type="ECO:0000313" key="1">
    <source>
        <dbReference type="EMBL" id="CAG8725855.1"/>
    </source>
</evidence>
<dbReference type="Proteomes" id="UP000789570">
    <property type="component" value="Unassembled WGS sequence"/>
</dbReference>
<dbReference type="OrthoDB" id="2444721at2759"/>
<name>A0A9N9IA57_9GLOM</name>
<dbReference type="EMBL" id="CAJVPQ010011140">
    <property type="protein sequence ID" value="CAG8725855.1"/>
    <property type="molecule type" value="Genomic_DNA"/>
</dbReference>
<evidence type="ECO:0000313" key="2">
    <source>
        <dbReference type="Proteomes" id="UP000789570"/>
    </source>
</evidence>
<feature type="non-terminal residue" evidence="1">
    <location>
        <position position="1"/>
    </location>
</feature>
<organism evidence="1 2">
    <name type="scientific">Funneliformis caledonium</name>
    <dbReference type="NCBI Taxonomy" id="1117310"/>
    <lineage>
        <taxon>Eukaryota</taxon>
        <taxon>Fungi</taxon>
        <taxon>Fungi incertae sedis</taxon>
        <taxon>Mucoromycota</taxon>
        <taxon>Glomeromycotina</taxon>
        <taxon>Glomeromycetes</taxon>
        <taxon>Glomerales</taxon>
        <taxon>Glomeraceae</taxon>
        <taxon>Funneliformis</taxon>
    </lineage>
</organism>
<dbReference type="AlphaFoldDB" id="A0A9N9IA57"/>
<comment type="caution">
    <text evidence="1">The sequence shown here is derived from an EMBL/GenBank/DDBJ whole genome shotgun (WGS) entry which is preliminary data.</text>
</comment>
<proteinExistence type="predicted"/>
<protein>
    <submittedName>
        <fullName evidence="1">17637_t:CDS:1</fullName>
    </submittedName>
</protein>
<gene>
    <name evidence="1" type="ORF">FCALED_LOCUS14658</name>
</gene>